<dbReference type="PROSITE" id="PS51279">
    <property type="entry name" value="BCNT_C"/>
    <property type="match status" value="1"/>
</dbReference>
<dbReference type="OMA" id="FHMPIMG"/>
<feature type="compositionally biased region" description="Basic and acidic residues" evidence="1">
    <location>
        <begin position="33"/>
        <end position="63"/>
    </location>
</feature>
<name>A0A7J6RDC1_PEROL</name>
<gene>
    <name evidence="3" type="ORF">FOZ63_021903</name>
</gene>
<evidence type="ECO:0000313" key="3">
    <source>
        <dbReference type="EMBL" id="KAF4718382.1"/>
    </source>
</evidence>
<comment type="caution">
    <text evidence="3">The sequence shown here is derived from an EMBL/GenBank/DDBJ whole genome shotgun (WGS) entry which is preliminary data.</text>
</comment>
<evidence type="ECO:0000256" key="1">
    <source>
        <dbReference type="SAM" id="MobiDB-lite"/>
    </source>
</evidence>
<keyword evidence="4" id="KW-1185">Reference proteome</keyword>
<proteinExistence type="predicted"/>
<dbReference type="PANTHER" id="PTHR48407">
    <property type="entry name" value="CRANIOFACIAL DEVELOPMENT PROTEIN 1"/>
    <property type="match status" value="1"/>
</dbReference>
<organism evidence="3 4">
    <name type="scientific">Perkinsus olseni</name>
    <name type="common">Perkinsus atlanticus</name>
    <dbReference type="NCBI Taxonomy" id="32597"/>
    <lineage>
        <taxon>Eukaryota</taxon>
        <taxon>Sar</taxon>
        <taxon>Alveolata</taxon>
        <taxon>Perkinsozoa</taxon>
        <taxon>Perkinsea</taxon>
        <taxon>Perkinsida</taxon>
        <taxon>Perkinsidae</taxon>
        <taxon>Perkinsus</taxon>
    </lineage>
</organism>
<dbReference type="Pfam" id="PF07572">
    <property type="entry name" value="BCNT"/>
    <property type="match status" value="1"/>
</dbReference>
<dbReference type="AlphaFoldDB" id="A0A7J6RDC1"/>
<feature type="compositionally biased region" description="Basic and acidic residues" evidence="1">
    <location>
        <begin position="259"/>
        <end position="271"/>
    </location>
</feature>
<evidence type="ECO:0000313" key="4">
    <source>
        <dbReference type="Proteomes" id="UP000553632"/>
    </source>
</evidence>
<reference evidence="3 4" key="1">
    <citation type="submission" date="2020-04" db="EMBL/GenBank/DDBJ databases">
        <title>Perkinsus olseni comparative genomics.</title>
        <authorList>
            <person name="Bogema D.R."/>
        </authorList>
    </citation>
    <scope>NUCLEOTIDE SEQUENCE [LARGE SCALE GENOMIC DNA]</scope>
    <source>
        <strain evidence="3 4">ATCC PRA-207</strain>
    </source>
</reference>
<dbReference type="InterPro" id="IPR027124">
    <property type="entry name" value="Swc5/CFDP1/2"/>
</dbReference>
<dbReference type="PANTHER" id="PTHR48407:SF1">
    <property type="entry name" value="CRANIOFACIAL DEVELOPMENT PROTEIN 1"/>
    <property type="match status" value="1"/>
</dbReference>
<feature type="region of interest" description="Disordered" evidence="1">
    <location>
        <begin position="259"/>
        <end position="280"/>
    </location>
</feature>
<feature type="region of interest" description="Disordered" evidence="1">
    <location>
        <begin position="1"/>
        <end position="67"/>
    </location>
</feature>
<sequence>MADPRQPDSSDDESDDSDYVDSGGSSESSDAGDFSKIEGDEEDKENRERRLHQEYASMKEARDNLYVPPIGAHRDSVWESFNRRQGAYEQRKDKSLRGLMGMLSKVCYAASKKESPEEIDIARYKEEARAAGHASEHAPRVVPVGAVLDEVRKADKVEIDSHMKYAGRTVNVTRVVSKSSAEGAKQLRKVERERKAALGGSLGSLDAYLRGLKAGQVTSVEKSSAEWSRFKASKELDGVFEKDRRDGYLHKRAFLDAADERGHEAKREAEKRARKAPPNG</sequence>
<feature type="domain" description="BCNT-C" evidence="2">
    <location>
        <begin position="199"/>
        <end position="276"/>
    </location>
</feature>
<dbReference type="InterPro" id="IPR011421">
    <property type="entry name" value="BCNT-C"/>
</dbReference>
<dbReference type="Proteomes" id="UP000553632">
    <property type="component" value="Unassembled WGS sequence"/>
</dbReference>
<feature type="compositionally biased region" description="Acidic residues" evidence="1">
    <location>
        <begin position="9"/>
        <end position="19"/>
    </location>
</feature>
<accession>A0A7J6RDC1</accession>
<dbReference type="EMBL" id="JABANO010026524">
    <property type="protein sequence ID" value="KAF4718382.1"/>
    <property type="molecule type" value="Genomic_DNA"/>
</dbReference>
<feature type="compositionally biased region" description="Low complexity" evidence="1">
    <location>
        <begin position="20"/>
        <end position="32"/>
    </location>
</feature>
<protein>
    <recommendedName>
        <fullName evidence="2">BCNT-C domain-containing protein</fullName>
    </recommendedName>
</protein>
<evidence type="ECO:0000259" key="2">
    <source>
        <dbReference type="PROSITE" id="PS51279"/>
    </source>
</evidence>